<dbReference type="InterPro" id="IPR011006">
    <property type="entry name" value="CheY-like_superfamily"/>
</dbReference>
<evidence type="ECO:0000313" key="5">
    <source>
        <dbReference type="EMBL" id="KAK5295354.1"/>
    </source>
</evidence>
<accession>A0ABR0MAH2</accession>
<dbReference type="InterPro" id="IPR001789">
    <property type="entry name" value="Sig_transdc_resp-reg_receiver"/>
</dbReference>
<gene>
    <name evidence="5" type="primary">MgSsk1</name>
    <name evidence="5" type="ORF">LTR16_000993</name>
</gene>
<evidence type="ECO:0000256" key="2">
    <source>
        <dbReference type="PROSITE-ProRule" id="PRU00169"/>
    </source>
</evidence>
<dbReference type="InterPro" id="IPR050956">
    <property type="entry name" value="2C_system_His_kinase"/>
</dbReference>
<dbReference type="SUPFAM" id="SSF52172">
    <property type="entry name" value="CheY-like"/>
    <property type="match status" value="1"/>
</dbReference>
<feature type="compositionally biased region" description="Polar residues" evidence="3">
    <location>
        <begin position="397"/>
        <end position="407"/>
    </location>
</feature>
<proteinExistence type="predicted"/>
<protein>
    <submittedName>
        <fullName evidence="5">Two-component response regulator SSK1p</fullName>
    </submittedName>
</protein>
<reference evidence="5 6" key="1">
    <citation type="submission" date="2023-08" db="EMBL/GenBank/DDBJ databases">
        <title>Black Yeasts Isolated from many extreme environments.</title>
        <authorList>
            <person name="Coleine C."/>
            <person name="Stajich J.E."/>
            <person name="Selbmann L."/>
        </authorList>
    </citation>
    <scope>NUCLEOTIDE SEQUENCE [LARGE SCALE GENOMIC DNA]</scope>
    <source>
        <strain evidence="5 6">CCFEE 536</strain>
    </source>
</reference>
<feature type="compositionally biased region" description="Low complexity" evidence="3">
    <location>
        <begin position="140"/>
        <end position="150"/>
    </location>
</feature>
<dbReference type="SMART" id="SM00448">
    <property type="entry name" value="REC"/>
    <property type="match status" value="1"/>
</dbReference>
<dbReference type="Pfam" id="PF00072">
    <property type="entry name" value="Response_reg"/>
    <property type="match status" value="1"/>
</dbReference>
<feature type="domain" description="Response regulatory" evidence="4">
    <location>
        <begin position="553"/>
        <end position="677"/>
    </location>
</feature>
<keyword evidence="1 2" id="KW-0597">Phosphoprotein</keyword>
<name>A0ABR0MAH2_9PEZI</name>
<feature type="compositionally biased region" description="Polar residues" evidence="3">
    <location>
        <begin position="175"/>
        <end position="191"/>
    </location>
</feature>
<evidence type="ECO:0000256" key="1">
    <source>
        <dbReference type="ARBA" id="ARBA00022553"/>
    </source>
</evidence>
<keyword evidence="6" id="KW-1185">Reference proteome</keyword>
<feature type="region of interest" description="Disordered" evidence="3">
    <location>
        <begin position="375"/>
        <end position="545"/>
    </location>
</feature>
<feature type="compositionally biased region" description="Polar residues" evidence="3">
    <location>
        <begin position="495"/>
        <end position="515"/>
    </location>
</feature>
<feature type="compositionally biased region" description="Basic residues" evidence="3">
    <location>
        <begin position="419"/>
        <end position="428"/>
    </location>
</feature>
<organism evidence="5 6">
    <name type="scientific">Cryomyces antarcticus</name>
    <dbReference type="NCBI Taxonomy" id="329879"/>
    <lineage>
        <taxon>Eukaryota</taxon>
        <taxon>Fungi</taxon>
        <taxon>Dikarya</taxon>
        <taxon>Ascomycota</taxon>
        <taxon>Pezizomycotina</taxon>
        <taxon>Dothideomycetes</taxon>
        <taxon>Dothideomycetes incertae sedis</taxon>
        <taxon>Cryomyces</taxon>
    </lineage>
</organism>
<feature type="compositionally biased region" description="Low complexity" evidence="3">
    <location>
        <begin position="100"/>
        <end position="122"/>
    </location>
</feature>
<feature type="compositionally biased region" description="Low complexity" evidence="3">
    <location>
        <begin position="15"/>
        <end position="27"/>
    </location>
</feature>
<evidence type="ECO:0000259" key="4">
    <source>
        <dbReference type="PROSITE" id="PS50110"/>
    </source>
</evidence>
<feature type="compositionally biased region" description="Pro residues" evidence="3">
    <location>
        <begin position="477"/>
        <end position="493"/>
    </location>
</feature>
<feature type="modified residue" description="4-aspartylphosphate" evidence="2">
    <location>
        <position position="602"/>
    </location>
</feature>
<feature type="region of interest" description="Disordered" evidence="3">
    <location>
        <begin position="1"/>
        <end position="191"/>
    </location>
</feature>
<dbReference type="PROSITE" id="PS50110">
    <property type="entry name" value="RESPONSE_REGULATORY"/>
    <property type="match status" value="1"/>
</dbReference>
<dbReference type="EMBL" id="JAVRRA010000041">
    <property type="protein sequence ID" value="KAK5295354.1"/>
    <property type="molecule type" value="Genomic_DNA"/>
</dbReference>
<comment type="caution">
    <text evidence="5">The sequence shown here is derived from an EMBL/GenBank/DDBJ whole genome shotgun (WGS) entry which is preliminary data.</text>
</comment>
<feature type="compositionally biased region" description="Basic and acidic residues" evidence="3">
    <location>
        <begin position="65"/>
        <end position="78"/>
    </location>
</feature>
<feature type="region of interest" description="Disordered" evidence="3">
    <location>
        <begin position="645"/>
        <end position="677"/>
    </location>
</feature>
<sequence>MGDLKNKLRLLTRKGSATSVGASSSISQRDSNLPAASLRRKPSSLGQAAREREPETETETEAGVAEDRERERERETGECRASAGTERAFDTTSTFAQRRANTQTEQTEQTEQADQAQPDTDTGTYNANDTASLHLDSPSLPEQPLVTLEEPTPELPPGPRRRVGSIPSIPEEQPDGTQGHSLSPKSRLTQNTVRKQSLVTSADPPAVGTLLETDQRPLWPSSQQSCTSVAPLTNTASMLHRKIWVKRPGASATLVQIREDDLVDDVRDMILKRYANALGRSFDAPDVTLRIVSRHEKQRTTERILGPEEEMCRTLDAYFPGGQTVDEALIIEVPQRRSTPRPSPRAANHTAYHALDDYRPVENGTEYFPPMPAVIPPSAPVTSTSHDSRSSHHVMQPEQQRSISILTTGHAPPLPSPGGRRHQHRPKFQRQQTSSPTIVTHPSHTNINGVPPGNSTHAWQSRPRLDGSASDSKHPSGIPPAPPLPAPPAPEAPPTNSKGASTPPQSRVSDAQPTSRTRRGMRRQTPTSRQSDDGPANPPLPTSLLDSSVPPINVLIVEDNIINLKLLEAFMKRLKVRWQTAMNGQIAVQKWRTGGFHLVLMDIQLPIMSGLEATKEIRRLERVNGVGVFSNVSASALASASKRKADAAKRAAEGEPDGDGVATHADTNGELGEQDKL</sequence>
<dbReference type="Proteomes" id="UP001357485">
    <property type="component" value="Unassembled WGS sequence"/>
</dbReference>
<evidence type="ECO:0000256" key="3">
    <source>
        <dbReference type="SAM" id="MobiDB-lite"/>
    </source>
</evidence>
<dbReference type="Gene3D" id="3.40.50.2300">
    <property type="match status" value="1"/>
</dbReference>
<evidence type="ECO:0000313" key="6">
    <source>
        <dbReference type="Proteomes" id="UP001357485"/>
    </source>
</evidence>
<feature type="compositionally biased region" description="Polar residues" evidence="3">
    <location>
        <begin position="429"/>
        <end position="459"/>
    </location>
</feature>
<dbReference type="PANTHER" id="PTHR43719:SF28">
    <property type="entry name" value="PEROXIDE STRESS-ACTIVATED HISTIDINE KINASE MAK1-RELATED"/>
    <property type="match status" value="1"/>
</dbReference>
<dbReference type="PANTHER" id="PTHR43719">
    <property type="entry name" value="TWO-COMPONENT HISTIDINE KINASE"/>
    <property type="match status" value="1"/>
</dbReference>
<feature type="non-terminal residue" evidence="5">
    <location>
        <position position="677"/>
    </location>
</feature>
<dbReference type="CDD" id="cd17546">
    <property type="entry name" value="REC_hyHK_CKI1_RcsC-like"/>
    <property type="match status" value="1"/>
</dbReference>